<dbReference type="PANTHER" id="PTHR43884:SF19">
    <property type="entry name" value="ACYL-COA DEHYDROGENASE FADE4-RELATED"/>
    <property type="match status" value="1"/>
</dbReference>
<evidence type="ECO:0000256" key="4">
    <source>
        <dbReference type="ARBA" id="ARBA00022827"/>
    </source>
</evidence>
<dbReference type="PANTHER" id="PTHR43884">
    <property type="entry name" value="ACYL-COA DEHYDROGENASE"/>
    <property type="match status" value="1"/>
</dbReference>
<dbReference type="InterPro" id="IPR013786">
    <property type="entry name" value="AcylCoA_DH/ox_N"/>
</dbReference>
<dbReference type="InterPro" id="IPR037069">
    <property type="entry name" value="AcylCoA_DH/ox_N_sf"/>
</dbReference>
<dbReference type="Pfam" id="PF02770">
    <property type="entry name" value="Acyl-CoA_dh_M"/>
    <property type="match status" value="1"/>
</dbReference>
<evidence type="ECO:0000256" key="2">
    <source>
        <dbReference type="ARBA" id="ARBA00009347"/>
    </source>
</evidence>
<dbReference type="GO" id="GO:0050660">
    <property type="term" value="F:flavin adenine dinucleotide binding"/>
    <property type="evidence" value="ECO:0007669"/>
    <property type="project" value="InterPro"/>
</dbReference>
<dbReference type="GO" id="GO:0005886">
    <property type="term" value="C:plasma membrane"/>
    <property type="evidence" value="ECO:0007669"/>
    <property type="project" value="TreeGrafter"/>
</dbReference>
<comment type="similarity">
    <text evidence="2 5">Belongs to the acyl-CoA dehydrogenase family.</text>
</comment>
<keyword evidence="4 5" id="KW-0274">FAD</keyword>
<evidence type="ECO:0000259" key="7">
    <source>
        <dbReference type="Pfam" id="PF02770"/>
    </source>
</evidence>
<gene>
    <name evidence="9" type="ORF">DFR74_11827</name>
</gene>
<keyword evidence="3 5" id="KW-0285">Flavoprotein</keyword>
<sequence>MIAELEKRLTDPEGPFAPERVLRGDRDELLPREACRALYDAGLHLACVPRRYGGTLDDYFRTVQGIRLVARRDLSVAVAHGQIMLGTAPIWVAGTDDQATRVAAEIAAGAVISFGLTEREHGSDVLANDAHAVRADGGWRLSGEKWPINYATHGDLICVFARTESEPGPRAFSLFLVDKRELPHSQIRYLPKTHTFGLRGADISGVEFTEALLPEHALVGRPGDGAAIALKSLQMTRVGCAGLSLGAADHAVRLAVAATGTADHERRLLGRAVAGVLTAEAVAALGARCFHTLPGEMSVVSAVVKSFVPGVADEVVRLAGALLGSDAVRDASSAYAKLERDHRIVEIFDGSTYVNRTVLINHFPMLSRAWRRGTGDESAVRLAARLDAPVPPFDARRLGLLATAGASVVTTVREHPVLSQVAEELHRDLASWRPAMRDVPPEGFELARRYEQLFAAAACVHVHRANGLSDGWLEATMAYLFAPADADAVYLRLADEVLAGAVPGPDSIDPTGWGL</sequence>
<evidence type="ECO:0000259" key="8">
    <source>
        <dbReference type="Pfam" id="PF02771"/>
    </source>
</evidence>
<evidence type="ECO:0000259" key="6">
    <source>
        <dbReference type="Pfam" id="PF00441"/>
    </source>
</evidence>
<evidence type="ECO:0000313" key="10">
    <source>
        <dbReference type="Proteomes" id="UP000252586"/>
    </source>
</evidence>
<dbReference type="Gene3D" id="1.10.540.10">
    <property type="entry name" value="Acyl-CoA dehydrogenase/oxidase, N-terminal domain"/>
    <property type="match status" value="1"/>
</dbReference>
<evidence type="ECO:0000313" key="9">
    <source>
        <dbReference type="EMBL" id="RBO83603.1"/>
    </source>
</evidence>
<dbReference type="Proteomes" id="UP000252586">
    <property type="component" value="Unassembled WGS sequence"/>
</dbReference>
<dbReference type="CDD" id="cd00567">
    <property type="entry name" value="ACAD"/>
    <property type="match status" value="1"/>
</dbReference>
<dbReference type="InterPro" id="IPR009100">
    <property type="entry name" value="AcylCoA_DH/oxidase_NM_dom_sf"/>
</dbReference>
<evidence type="ECO:0000256" key="5">
    <source>
        <dbReference type="RuleBase" id="RU362125"/>
    </source>
</evidence>
<dbReference type="Pfam" id="PF00441">
    <property type="entry name" value="Acyl-CoA_dh_1"/>
    <property type="match status" value="1"/>
</dbReference>
<dbReference type="InterPro" id="IPR036250">
    <property type="entry name" value="AcylCo_DH-like_C"/>
</dbReference>
<comment type="cofactor">
    <cofactor evidence="1 5">
        <name>FAD</name>
        <dbReference type="ChEBI" id="CHEBI:57692"/>
    </cofactor>
</comment>
<accession>A0A366D0K6</accession>
<dbReference type="InterPro" id="IPR009075">
    <property type="entry name" value="AcylCo_DH/oxidase_C"/>
</dbReference>
<keyword evidence="10" id="KW-1185">Reference proteome</keyword>
<evidence type="ECO:0000256" key="1">
    <source>
        <dbReference type="ARBA" id="ARBA00001974"/>
    </source>
</evidence>
<organism evidence="9 10">
    <name type="scientific">Nocardia puris</name>
    <dbReference type="NCBI Taxonomy" id="208602"/>
    <lineage>
        <taxon>Bacteria</taxon>
        <taxon>Bacillati</taxon>
        <taxon>Actinomycetota</taxon>
        <taxon>Actinomycetes</taxon>
        <taxon>Mycobacteriales</taxon>
        <taxon>Nocardiaceae</taxon>
        <taxon>Nocardia</taxon>
    </lineage>
</organism>
<dbReference type="Gene3D" id="1.20.140.10">
    <property type="entry name" value="Butyryl-CoA Dehydrogenase, subunit A, domain 3"/>
    <property type="match status" value="1"/>
</dbReference>
<protein>
    <submittedName>
        <fullName evidence="9">Alkylation response protein AidB-like acyl-CoA dehydrogenase</fullName>
    </submittedName>
</protein>
<reference evidence="9 10" key="1">
    <citation type="submission" date="2018-06" db="EMBL/GenBank/DDBJ databases">
        <title>Genomic Encyclopedia of Type Strains, Phase IV (KMG-IV): sequencing the most valuable type-strain genomes for metagenomic binning, comparative biology and taxonomic classification.</title>
        <authorList>
            <person name="Goeker M."/>
        </authorList>
    </citation>
    <scope>NUCLEOTIDE SEQUENCE [LARGE SCALE GENOMIC DNA]</scope>
    <source>
        <strain evidence="9 10">DSM 44599</strain>
    </source>
</reference>
<dbReference type="Gene3D" id="2.40.110.10">
    <property type="entry name" value="Butyryl-CoA Dehydrogenase, subunit A, domain 2"/>
    <property type="match status" value="1"/>
</dbReference>
<comment type="caution">
    <text evidence="9">The sequence shown here is derived from an EMBL/GenBank/DDBJ whole genome shotgun (WGS) entry which is preliminary data.</text>
</comment>
<dbReference type="AlphaFoldDB" id="A0A366D0K6"/>
<dbReference type="Pfam" id="PF02771">
    <property type="entry name" value="Acyl-CoA_dh_N"/>
    <property type="match status" value="1"/>
</dbReference>
<dbReference type="InterPro" id="IPR046373">
    <property type="entry name" value="Acyl-CoA_Oxase/DH_mid-dom_sf"/>
</dbReference>
<evidence type="ECO:0000256" key="3">
    <source>
        <dbReference type="ARBA" id="ARBA00022630"/>
    </source>
</evidence>
<dbReference type="STRING" id="1210090.GCA_001613185_04134"/>
<dbReference type="RefSeq" id="WP_067510846.1">
    <property type="nucleotide sequence ID" value="NZ_JADLRD010000020.1"/>
</dbReference>
<proteinExistence type="inferred from homology"/>
<name>A0A366D0K6_9NOCA</name>
<keyword evidence="5" id="KW-0560">Oxidoreductase</keyword>
<dbReference type="GO" id="GO:0003995">
    <property type="term" value="F:acyl-CoA dehydrogenase activity"/>
    <property type="evidence" value="ECO:0007669"/>
    <property type="project" value="TreeGrafter"/>
</dbReference>
<feature type="domain" description="Acyl-CoA dehydrogenase/oxidase N-terminal" evidence="8">
    <location>
        <begin position="22"/>
        <end position="109"/>
    </location>
</feature>
<dbReference type="SUPFAM" id="SSF56645">
    <property type="entry name" value="Acyl-CoA dehydrogenase NM domain-like"/>
    <property type="match status" value="1"/>
</dbReference>
<feature type="domain" description="Acyl-CoA oxidase/dehydrogenase middle" evidence="7">
    <location>
        <begin position="113"/>
        <end position="209"/>
    </location>
</feature>
<feature type="domain" description="Acyl-CoA dehydrogenase/oxidase C-terminal" evidence="6">
    <location>
        <begin position="223"/>
        <end position="359"/>
    </location>
</feature>
<dbReference type="InterPro" id="IPR006091">
    <property type="entry name" value="Acyl-CoA_Oxase/DH_mid-dom"/>
</dbReference>
<dbReference type="EMBL" id="QNRE01000018">
    <property type="protein sequence ID" value="RBO83603.1"/>
    <property type="molecule type" value="Genomic_DNA"/>
</dbReference>
<dbReference type="SUPFAM" id="SSF47203">
    <property type="entry name" value="Acyl-CoA dehydrogenase C-terminal domain-like"/>
    <property type="match status" value="1"/>
</dbReference>